<dbReference type="RefSeq" id="WP_133536932.1">
    <property type="nucleotide sequence ID" value="NZ_SNYH01000005.1"/>
</dbReference>
<name>A0A4R6TDC3_9FLAO</name>
<gene>
    <name evidence="1" type="ORF">DFQ07_2331</name>
</gene>
<keyword evidence="2" id="KW-1185">Reference proteome</keyword>
<evidence type="ECO:0000313" key="1">
    <source>
        <dbReference type="EMBL" id="TDQ23801.1"/>
    </source>
</evidence>
<dbReference type="PROSITE" id="PS51257">
    <property type="entry name" value="PROKAR_LIPOPROTEIN"/>
    <property type="match status" value="1"/>
</dbReference>
<protein>
    <recommendedName>
        <fullName evidence="3">Protease stability complex PrcB-like protein</fullName>
    </recommendedName>
</protein>
<reference evidence="1 2" key="1">
    <citation type="submission" date="2019-03" db="EMBL/GenBank/DDBJ databases">
        <title>Genomic Encyclopedia of Type Strains, Phase III (KMG-III): the genomes of soil and plant-associated and newly described type strains.</title>
        <authorList>
            <person name="Whitman W."/>
        </authorList>
    </citation>
    <scope>NUCLEOTIDE SEQUENCE [LARGE SCALE GENOMIC DNA]</scope>
    <source>
        <strain evidence="1 2">CECT 8283</strain>
    </source>
</reference>
<dbReference type="EMBL" id="SNYH01000005">
    <property type="protein sequence ID" value="TDQ23801.1"/>
    <property type="molecule type" value="Genomic_DNA"/>
</dbReference>
<sequence>MKMKEILFLLSIVFLCSCSNNEDSLPKSMKVDFINIGRGSLYGNGEEEVPKSNMIITNANDWGNLISQMNTVNNVSDNFTEVEINFNEFTVLAVFLEVKKSGWEIEIKSITENEESVILFIEETGFESSVITQPFHIVKIPKTNKKVVIGKV</sequence>
<organism evidence="1 2">
    <name type="scientific">Tenacibaculum caenipelagi</name>
    <dbReference type="NCBI Taxonomy" id="1325435"/>
    <lineage>
        <taxon>Bacteria</taxon>
        <taxon>Pseudomonadati</taxon>
        <taxon>Bacteroidota</taxon>
        <taxon>Flavobacteriia</taxon>
        <taxon>Flavobacteriales</taxon>
        <taxon>Flavobacteriaceae</taxon>
        <taxon>Tenacibaculum</taxon>
    </lineage>
</organism>
<dbReference type="Proteomes" id="UP000295390">
    <property type="component" value="Unassembled WGS sequence"/>
</dbReference>
<evidence type="ECO:0000313" key="2">
    <source>
        <dbReference type="Proteomes" id="UP000295390"/>
    </source>
</evidence>
<evidence type="ECO:0008006" key="3">
    <source>
        <dbReference type="Google" id="ProtNLM"/>
    </source>
</evidence>
<comment type="caution">
    <text evidence="1">The sequence shown here is derived from an EMBL/GenBank/DDBJ whole genome shotgun (WGS) entry which is preliminary data.</text>
</comment>
<dbReference type="OrthoDB" id="1447404at2"/>
<accession>A0A4R6TDC3</accession>
<proteinExistence type="predicted"/>
<dbReference type="AlphaFoldDB" id="A0A4R6TDC3"/>